<keyword evidence="1" id="KW-0812">Transmembrane</keyword>
<reference evidence="3 4" key="1">
    <citation type="journal article" date="2011" name="PLoS Pathog.">
        <title>Endophytic Life Strategies Decoded by Genome and Transcriptome Analyses of the Mutualistic Root Symbiont Piriformospora indica.</title>
        <authorList>
            <person name="Zuccaro A."/>
            <person name="Lahrmann U."/>
            <person name="Guldener U."/>
            <person name="Langen G."/>
            <person name="Pfiffi S."/>
            <person name="Biedenkopf D."/>
            <person name="Wong P."/>
            <person name="Samans B."/>
            <person name="Grimm C."/>
            <person name="Basiewicz M."/>
            <person name="Murat C."/>
            <person name="Martin F."/>
            <person name="Kogel K.H."/>
        </authorList>
    </citation>
    <scope>NUCLEOTIDE SEQUENCE [LARGE SCALE GENOMIC DNA]</scope>
    <source>
        <strain evidence="3 4">DSM 11827</strain>
    </source>
</reference>
<dbReference type="EMBL" id="CAFZ01000008">
    <property type="protein sequence ID" value="CCA66999.1"/>
    <property type="molecule type" value="Genomic_DNA"/>
</dbReference>
<protein>
    <recommendedName>
        <fullName evidence="5">Protein BIG1</fullName>
    </recommendedName>
</protein>
<dbReference type="eggNOG" id="ENOG502S5C0">
    <property type="taxonomic scope" value="Eukaryota"/>
</dbReference>
<dbReference type="OMA" id="ICEHDAV"/>
<dbReference type="InParanoid" id="G4T6P3"/>
<feature type="chain" id="PRO_5013039690" description="Protein BIG1" evidence="2">
    <location>
        <begin position="16"/>
        <end position="256"/>
    </location>
</feature>
<name>G4T6P3_SERID</name>
<keyword evidence="2" id="KW-0732">Signal</keyword>
<proteinExistence type="predicted"/>
<organism evidence="3 4">
    <name type="scientific">Serendipita indica (strain DSM 11827)</name>
    <name type="common">Root endophyte fungus</name>
    <name type="synonym">Piriformospora indica</name>
    <dbReference type="NCBI Taxonomy" id="1109443"/>
    <lineage>
        <taxon>Eukaryota</taxon>
        <taxon>Fungi</taxon>
        <taxon>Dikarya</taxon>
        <taxon>Basidiomycota</taxon>
        <taxon>Agaricomycotina</taxon>
        <taxon>Agaricomycetes</taxon>
        <taxon>Sebacinales</taxon>
        <taxon>Serendipitaceae</taxon>
        <taxon>Serendipita</taxon>
    </lineage>
</organism>
<dbReference type="Proteomes" id="UP000007148">
    <property type="component" value="Unassembled WGS sequence"/>
</dbReference>
<evidence type="ECO:0000313" key="3">
    <source>
        <dbReference type="EMBL" id="CCA66999.1"/>
    </source>
</evidence>
<keyword evidence="4" id="KW-1185">Reference proteome</keyword>
<dbReference type="OrthoDB" id="10029326at2759"/>
<keyword evidence="1" id="KW-0472">Membrane</keyword>
<accession>G4T6P3</accession>
<evidence type="ECO:0008006" key="5">
    <source>
        <dbReference type="Google" id="ProtNLM"/>
    </source>
</evidence>
<evidence type="ECO:0000313" key="4">
    <source>
        <dbReference type="Proteomes" id="UP000007148"/>
    </source>
</evidence>
<dbReference type="AlphaFoldDB" id="G4T6P3"/>
<evidence type="ECO:0000256" key="2">
    <source>
        <dbReference type="SAM" id="SignalP"/>
    </source>
</evidence>
<dbReference type="HOGENOM" id="CLU_083986_0_0_1"/>
<gene>
    <name evidence="3" type="ORF">PIIN_00836</name>
</gene>
<sequence>MRLFACLSLASLAVALKPVPLLAYSTHELSSLGSLNTNNQREALSTLFASTDVCDFQAVIVATQQDLHASHIRSTHSALLDRIKSSASHCHLPYLSHAESPLEHSQALAARCNSKLVHITVDEDSELALDPSEKHVVHLRFPSTHEYNADMVARQLAKLEATFPSSLVLLTGVSGHAKRQFEDDSFGSIPAPTPTPSKPLSPAGYRVLTPTLIYSFGIVFGFVIPLVYIAITALGSIKSPVGGSSFKAPSSEKKNQ</sequence>
<feature type="transmembrane region" description="Helical" evidence="1">
    <location>
        <begin position="212"/>
        <end position="237"/>
    </location>
</feature>
<feature type="signal peptide" evidence="2">
    <location>
        <begin position="1"/>
        <end position="15"/>
    </location>
</feature>
<evidence type="ECO:0000256" key="1">
    <source>
        <dbReference type="SAM" id="Phobius"/>
    </source>
</evidence>
<keyword evidence="1" id="KW-1133">Transmembrane helix</keyword>
<comment type="caution">
    <text evidence="3">The sequence shown here is derived from an EMBL/GenBank/DDBJ whole genome shotgun (WGS) entry which is preliminary data.</text>
</comment>